<dbReference type="InterPro" id="IPR036691">
    <property type="entry name" value="Endo/exonu/phosph_ase_sf"/>
</dbReference>
<dbReference type="HOGENOM" id="CLU_475225_0_0_1"/>
<feature type="domain" description="DUF4283" evidence="1">
    <location>
        <begin position="67"/>
        <end position="145"/>
    </location>
</feature>
<keyword evidence="3" id="KW-1185">Reference proteome</keyword>
<dbReference type="InterPro" id="IPR025558">
    <property type="entry name" value="DUF4283"/>
</dbReference>
<dbReference type="PANTHER" id="PTHR31286:SF179">
    <property type="entry name" value="RNASE H TYPE-1 DOMAIN-CONTAINING PROTEIN"/>
    <property type="match status" value="1"/>
</dbReference>
<evidence type="ECO:0000313" key="2">
    <source>
        <dbReference type="EMBL" id="EOY32240.1"/>
    </source>
</evidence>
<dbReference type="InterPro" id="IPR040256">
    <property type="entry name" value="At4g02000-like"/>
</dbReference>
<dbReference type="PANTHER" id="PTHR31286">
    <property type="entry name" value="GLYCINE-RICH CELL WALL STRUCTURAL PROTEIN 1.8-LIKE"/>
    <property type="match status" value="1"/>
</dbReference>
<dbReference type="InParanoid" id="A0A061GQZ2"/>
<dbReference type="SUPFAM" id="SSF56219">
    <property type="entry name" value="DNase I-like"/>
    <property type="match status" value="1"/>
</dbReference>
<evidence type="ECO:0000313" key="3">
    <source>
        <dbReference type="Proteomes" id="UP000026915"/>
    </source>
</evidence>
<dbReference type="Pfam" id="PF14111">
    <property type="entry name" value="DUF4283"/>
    <property type="match status" value="1"/>
</dbReference>
<dbReference type="EMBL" id="CM001887">
    <property type="protein sequence ID" value="EOY32240.1"/>
    <property type="molecule type" value="Genomic_DNA"/>
</dbReference>
<reference evidence="2 3" key="1">
    <citation type="journal article" date="2013" name="Genome Biol.">
        <title>The genome sequence of the most widely cultivated cacao type and its use to identify candidate genes regulating pod color.</title>
        <authorList>
            <person name="Motamayor J.C."/>
            <person name="Mockaitis K."/>
            <person name="Schmutz J."/>
            <person name="Haiminen N."/>
            <person name="Iii D.L."/>
            <person name="Cornejo O."/>
            <person name="Findley S.D."/>
            <person name="Zheng P."/>
            <person name="Utro F."/>
            <person name="Royaert S."/>
            <person name="Saski C."/>
            <person name="Jenkins J."/>
            <person name="Podicheti R."/>
            <person name="Zhao M."/>
            <person name="Scheffler B.E."/>
            <person name="Stack J.C."/>
            <person name="Feltus F.A."/>
            <person name="Mustiga G.M."/>
            <person name="Amores F."/>
            <person name="Phillips W."/>
            <person name="Marelli J.P."/>
            <person name="May G.D."/>
            <person name="Shapiro H."/>
            <person name="Ma J."/>
            <person name="Bustamante C.D."/>
            <person name="Schnell R.J."/>
            <person name="Main D."/>
            <person name="Gilbert D."/>
            <person name="Parida L."/>
            <person name="Kuhn D.N."/>
        </authorList>
    </citation>
    <scope>NUCLEOTIDE SEQUENCE [LARGE SCALE GENOMIC DNA]</scope>
    <source>
        <strain evidence="3">cv. Matina 1-6</strain>
    </source>
</reference>
<accession>A0A061GQZ2</accession>
<dbReference type="Gene3D" id="3.60.10.10">
    <property type="entry name" value="Endonuclease/exonuclease/phosphatase"/>
    <property type="match status" value="1"/>
</dbReference>
<dbReference type="Proteomes" id="UP000026915">
    <property type="component" value="Chromosome 9"/>
</dbReference>
<evidence type="ECO:0000259" key="1">
    <source>
        <dbReference type="Pfam" id="PF14111"/>
    </source>
</evidence>
<dbReference type="eggNOG" id="KOG1075">
    <property type="taxonomic scope" value="Eukaryota"/>
</dbReference>
<dbReference type="Gramene" id="EOY32240">
    <property type="protein sequence ID" value="EOY32240"/>
    <property type="gene ID" value="TCM_039863"/>
</dbReference>
<organism evidence="2 3">
    <name type="scientific">Theobroma cacao</name>
    <name type="common">Cacao</name>
    <name type="synonym">Cocoa</name>
    <dbReference type="NCBI Taxonomy" id="3641"/>
    <lineage>
        <taxon>Eukaryota</taxon>
        <taxon>Viridiplantae</taxon>
        <taxon>Streptophyta</taxon>
        <taxon>Embryophyta</taxon>
        <taxon>Tracheophyta</taxon>
        <taxon>Spermatophyta</taxon>
        <taxon>Magnoliopsida</taxon>
        <taxon>eudicotyledons</taxon>
        <taxon>Gunneridae</taxon>
        <taxon>Pentapetalae</taxon>
        <taxon>rosids</taxon>
        <taxon>malvids</taxon>
        <taxon>Malvales</taxon>
        <taxon>Malvaceae</taxon>
        <taxon>Byttnerioideae</taxon>
        <taxon>Theobroma</taxon>
    </lineage>
</organism>
<gene>
    <name evidence="2" type="ORF">TCM_039863</name>
</gene>
<dbReference type="AlphaFoldDB" id="A0A061GQZ2"/>
<proteinExistence type="predicted"/>
<name>A0A061GQZ2_THECC</name>
<dbReference type="OMA" id="ALINIDW"/>
<protein>
    <recommendedName>
        <fullName evidence="1">DUF4283 domain-containing protein</fullName>
    </recommendedName>
</protein>
<sequence length="548" mass="63300">MATNRPLDPTSNFQLDNVPPPMPIWVAHNPTKEKPPVIPPTRNLSTYKDRPAAMFYDDEIQILAHPFSHSLVGKFTRMPKLQDIQQAFRGIGLLREYEIRWMDYKHVLIHLSNEQDFNHLWVKEQWFILNQKMRVFKWTPDFEAEKELALVPVWISFPNLRAHLYEKSALMLIAKTVGKPLYVDEATTNGSRSSVARVYVEFQTISGDGEKAQNRIEKQGQTKHMNSNHAGQNIFLGMSLGSSDRGENAAVEIGETYAVRRTSNNASNDDQQQQIMHEKKKEIITAQNEARLDGVEKATIIAAKTSPMEDPVQVHEVQEHNGINNSVKEMELTELMSAEMEVHPLVRHRRHSDTAATLGKIISLALEEIVDIGENDGIFDDDSISAIVLDYGLVDGGFEGNLYTWTNNHMFQRLDRVVYNHHWLNFLPITWVQHLNRDGSDHCPLLISCLRQTEKSPSSFHFLHAWVHHHGFKQCVEANWQQPIQGKGFIAFWQKQLRLKQHLKWWNKQFDFCSQWIGMIKRCIANCWFSVSINGKAAGYFKFERRLR</sequence>